<sequence>MCLACDMLHKEQAAQNTASIISTFLVTSDEDKLTFVLRFLQASHATNVLEPRRRALDVDEVGAEDAAVDEDEEAREYAEASEGILIRSL</sequence>
<evidence type="ECO:0000313" key="2">
    <source>
        <dbReference type="Proteomes" id="UP001172386"/>
    </source>
</evidence>
<accession>A0ACC3AHW7</accession>
<proteinExistence type="predicted"/>
<comment type="caution">
    <text evidence="1">The sequence shown here is derived from an EMBL/GenBank/DDBJ whole genome shotgun (WGS) entry which is preliminary data.</text>
</comment>
<dbReference type="Proteomes" id="UP001172386">
    <property type="component" value="Unassembled WGS sequence"/>
</dbReference>
<reference evidence="1" key="1">
    <citation type="submission" date="2022-10" db="EMBL/GenBank/DDBJ databases">
        <title>Culturing micro-colonial fungi from biological soil crusts in the Mojave desert and describing Neophaeococcomyces mojavensis, and introducing the new genera and species Taxawa tesnikishii.</title>
        <authorList>
            <person name="Kurbessoian T."/>
            <person name="Stajich J.E."/>
        </authorList>
    </citation>
    <scope>NUCLEOTIDE SEQUENCE</scope>
    <source>
        <strain evidence="1">JES_112</strain>
    </source>
</reference>
<organism evidence="1 2">
    <name type="scientific">Neophaeococcomyces mojaviensis</name>
    <dbReference type="NCBI Taxonomy" id="3383035"/>
    <lineage>
        <taxon>Eukaryota</taxon>
        <taxon>Fungi</taxon>
        <taxon>Dikarya</taxon>
        <taxon>Ascomycota</taxon>
        <taxon>Pezizomycotina</taxon>
        <taxon>Eurotiomycetes</taxon>
        <taxon>Chaetothyriomycetidae</taxon>
        <taxon>Chaetothyriales</taxon>
        <taxon>Chaetothyriales incertae sedis</taxon>
        <taxon>Neophaeococcomyces</taxon>
    </lineage>
</organism>
<protein>
    <submittedName>
        <fullName evidence="1">Uncharacterized protein</fullName>
    </submittedName>
</protein>
<dbReference type="EMBL" id="JAPDRQ010000012">
    <property type="protein sequence ID" value="KAJ9662922.1"/>
    <property type="molecule type" value="Genomic_DNA"/>
</dbReference>
<keyword evidence="2" id="KW-1185">Reference proteome</keyword>
<gene>
    <name evidence="1" type="ORF">H2198_001150</name>
</gene>
<evidence type="ECO:0000313" key="1">
    <source>
        <dbReference type="EMBL" id="KAJ9662922.1"/>
    </source>
</evidence>
<name>A0ACC3AHW7_9EURO</name>